<keyword evidence="3" id="KW-1185">Reference proteome</keyword>
<organism evidence="2 3">
    <name type="scientific">Stylonychia lemnae</name>
    <name type="common">Ciliate</name>
    <dbReference type="NCBI Taxonomy" id="5949"/>
    <lineage>
        <taxon>Eukaryota</taxon>
        <taxon>Sar</taxon>
        <taxon>Alveolata</taxon>
        <taxon>Ciliophora</taxon>
        <taxon>Intramacronucleata</taxon>
        <taxon>Spirotrichea</taxon>
        <taxon>Stichotrichia</taxon>
        <taxon>Sporadotrichida</taxon>
        <taxon>Oxytrichidae</taxon>
        <taxon>Stylonychinae</taxon>
        <taxon>Stylonychia</taxon>
    </lineage>
</organism>
<feature type="transmembrane region" description="Helical" evidence="1">
    <location>
        <begin position="267"/>
        <end position="285"/>
    </location>
</feature>
<feature type="transmembrane region" description="Helical" evidence="1">
    <location>
        <begin position="488"/>
        <end position="511"/>
    </location>
</feature>
<evidence type="ECO:0008006" key="4">
    <source>
        <dbReference type="Google" id="ProtNLM"/>
    </source>
</evidence>
<keyword evidence="1" id="KW-0472">Membrane</keyword>
<dbReference type="InParanoid" id="A0A078A739"/>
<dbReference type="AlphaFoldDB" id="A0A078A739"/>
<dbReference type="PANTHER" id="PTHR11319">
    <property type="entry name" value="G PROTEIN-COUPLED RECEPTOR-RELATED"/>
    <property type="match status" value="1"/>
</dbReference>
<name>A0A078A739_STYLE</name>
<gene>
    <name evidence="2" type="primary">Contig1581.g1728</name>
    <name evidence="2" type="ORF">STYLEM_7024</name>
</gene>
<accession>A0A078A739</accession>
<keyword evidence="1" id="KW-1133">Transmembrane helix</keyword>
<dbReference type="EMBL" id="CCKQ01006735">
    <property type="protein sequence ID" value="CDW78054.1"/>
    <property type="molecule type" value="Genomic_DNA"/>
</dbReference>
<proteinExistence type="predicted"/>
<keyword evidence="1" id="KW-0812">Transmembrane</keyword>
<evidence type="ECO:0000313" key="3">
    <source>
        <dbReference type="Proteomes" id="UP000039865"/>
    </source>
</evidence>
<feature type="transmembrane region" description="Helical" evidence="1">
    <location>
        <begin position="387"/>
        <end position="407"/>
    </location>
</feature>
<evidence type="ECO:0000256" key="1">
    <source>
        <dbReference type="SAM" id="Phobius"/>
    </source>
</evidence>
<dbReference type="PANTHER" id="PTHR11319:SF35">
    <property type="entry name" value="OUTER MEMBRANE PROTEIN PMPC-RELATED"/>
    <property type="match status" value="1"/>
</dbReference>
<dbReference type="Proteomes" id="UP000039865">
    <property type="component" value="Unassembled WGS sequence"/>
</dbReference>
<reference evidence="2 3" key="1">
    <citation type="submission" date="2014-06" db="EMBL/GenBank/DDBJ databases">
        <authorList>
            <person name="Swart Estienne"/>
        </authorList>
    </citation>
    <scope>NUCLEOTIDE SEQUENCE [LARGE SCALE GENOMIC DNA]</scope>
    <source>
        <strain evidence="2 3">130c</strain>
    </source>
</reference>
<feature type="transmembrane region" description="Helical" evidence="1">
    <location>
        <begin position="518"/>
        <end position="537"/>
    </location>
</feature>
<protein>
    <recommendedName>
        <fullName evidence="4">Transmembrane protein</fullName>
    </recommendedName>
</protein>
<sequence length="693" mass="79969">MENGGALYWDTKEIRFQENKTNFVNNKAQIYGDNVACYAQQLKQISEETYQQSIGTDKRALNSNEILQPQLSSNLNGFRSGDKVQNLYLALFDKYGQIVTTANGSKLQVSVNSFSQTHDASQQYQPIIEGTADQESVRLEKDFSIEVLVNCVRLIYPSLQQNKIYLDNVILVLPMPLIAMEDHLLDQSQDIGEKIIKHQISQNVQMLKLACKILRFILCRGIIPPDFSPIGICEKGYAGILCSRCIQDYSRVGEFQCSKCPDQTQNILRLVGVSFAAVIIVVLLIKSTLNGAKEKKNVMSIYQKIFMNHLQLIAMTSQFNFNWPDVILKFFSTSTPIAQAQTQVFSIDCFIERELYLKTENNETNSSQINSDKTEGVFSINVLKTKAVSSTVILLFLIHPTIVAFFFKAFDCIDIDGESRNKEDLQIECSSSQHQIFSLLIALPGLLVWGMGIPFFAFLLMFIKRKNLDLIETRAQYGFLFRGYKRKFYYWEIVIMYRKIILIFISVFVVSHGIITQLALFFLILINNMIFFGYWTYELIQEINSMLVLKFGKLYLILFKCNNKKRFEKDKKQMQIIEENQILRENLMNSLKVVKQLYADGEIILNKNILEKLHLYLNKEKILDIDDQEAFNGVKQFSSMKLDGLNQFNKQLAMPDFRRSIEDGKDIQLENDELIIEELDDDIEIIQKYQQSQ</sequence>
<feature type="transmembrane region" description="Helical" evidence="1">
    <location>
        <begin position="436"/>
        <end position="463"/>
    </location>
</feature>
<dbReference type="OrthoDB" id="411811at2759"/>
<evidence type="ECO:0000313" key="2">
    <source>
        <dbReference type="EMBL" id="CDW78054.1"/>
    </source>
</evidence>